<evidence type="ECO:0000313" key="2">
    <source>
        <dbReference type="EMBL" id="KAK9780499.1"/>
    </source>
</evidence>
<sequence>MDSSTVSMVHPAVHAPVKTLPPPPPSQPLRVEDVDKRAQRARKRARPGSSPAYARAKSKRDGKPVKRGKSEAVISYSPVRSPEVAYWHSSIMIPAITPGAILSSASSASAEQEIEIVVGHETGCEPTVVAPVQPNFLGGETGRAIPNTGLQPPAYTTISPPFAPDFVPDYTTAFQTGFPSCGASEFNFALPLYPYPSFPVYDPDMSSQGYSQEPKVYSDYSEEGIHDFNSLTAMTSPSQPDHAFSMPEGPFYHAFYHDTYTGFPATSLNHPGQEFVWVEKEQASEVSDLSSPEGPASSYSSSSHASRHSSDGDSFLMIPHYTDPLIELDSTLSIRPPPSHSRSPRDETRTGKYYPQNRGMYSLLTSTEPGELPRSDLAFPILDSPCAQCLPDPASLDGPCLTCKQIAQNVSNKVLHRGECVRWKLTSITMFRTGGLNFTKRPGWGGAALKDLGPQDWDDEFVCTIRMTLGYCDAPIELRVRKFKALEGIDKTDRFWLDSQGHQQRTPIAAYALHDIHRARKILHDHITANAYSAVKRYAEESTRVHDLVKETYKAAWNHMRTVNHTTITTTGDIEAKDLMEDLFKLWFATKNTLGSAWLLGETGTEETLWMTPDSREGYPFPGKISAPRLVCQQFDAINYSTMLNPWRTQFLRNMWNILHKVDPKMFYTMYLVVFVMLHEISSASKDRYWHARMNKTTLRYDMEGFMEELQHGANVVLYCWHYYRRGFNPLDAGWEQIRDEKKKQKKKKKKEKLIFSDIDADQTRLMKACADLSMSGTVLETPTEKEGWDKLVFDPEQPSPLIWERDLHFVSQMFDDNWSPKRTWSRDWDYGQDLKRELERDFEWDLKQDLKQDSEEDLTL</sequence>
<dbReference type="PANTHER" id="PTHR35392">
    <property type="entry name" value="ZN(II)2CYS6 TRANSCRIPTION FACTOR (EUROFUNG)-RELATED-RELATED"/>
    <property type="match status" value="1"/>
</dbReference>
<feature type="compositionally biased region" description="Low complexity" evidence="1">
    <location>
        <begin position="290"/>
        <end position="304"/>
    </location>
</feature>
<dbReference type="Proteomes" id="UP001465668">
    <property type="component" value="Unassembled WGS sequence"/>
</dbReference>
<dbReference type="InterPro" id="IPR052973">
    <property type="entry name" value="Fungal_sec-metab_reg_TF"/>
</dbReference>
<reference evidence="2 3" key="1">
    <citation type="submission" date="2024-02" db="EMBL/GenBank/DDBJ databases">
        <title>First draft genome assembly of two strains of Seiridium cardinale.</title>
        <authorList>
            <person name="Emiliani G."/>
            <person name="Scali E."/>
        </authorList>
    </citation>
    <scope>NUCLEOTIDE SEQUENCE [LARGE SCALE GENOMIC DNA]</scope>
    <source>
        <strain evidence="2 3">BM-138-000479</strain>
    </source>
</reference>
<comment type="caution">
    <text evidence="2">The sequence shown here is derived from an EMBL/GenBank/DDBJ whole genome shotgun (WGS) entry which is preliminary data.</text>
</comment>
<gene>
    <name evidence="2" type="ORF">SCAR479_02614</name>
</gene>
<feature type="region of interest" description="Disordered" evidence="1">
    <location>
        <begin position="330"/>
        <end position="357"/>
    </location>
</feature>
<organism evidence="2 3">
    <name type="scientific">Seiridium cardinale</name>
    <dbReference type="NCBI Taxonomy" id="138064"/>
    <lineage>
        <taxon>Eukaryota</taxon>
        <taxon>Fungi</taxon>
        <taxon>Dikarya</taxon>
        <taxon>Ascomycota</taxon>
        <taxon>Pezizomycotina</taxon>
        <taxon>Sordariomycetes</taxon>
        <taxon>Xylariomycetidae</taxon>
        <taxon>Amphisphaeriales</taxon>
        <taxon>Sporocadaceae</taxon>
        <taxon>Seiridium</taxon>
    </lineage>
</organism>
<protein>
    <submittedName>
        <fullName evidence="2">Zn(2)-C6 fungal-type domain-containing protein</fullName>
    </submittedName>
</protein>
<proteinExistence type="predicted"/>
<evidence type="ECO:0000256" key="1">
    <source>
        <dbReference type="SAM" id="MobiDB-lite"/>
    </source>
</evidence>
<dbReference type="PANTHER" id="PTHR35392:SF3">
    <property type="entry name" value="ZN(2)-C6 FUNGAL-TYPE DOMAIN-CONTAINING PROTEIN"/>
    <property type="match status" value="1"/>
</dbReference>
<name>A0ABR2Y381_9PEZI</name>
<evidence type="ECO:0000313" key="3">
    <source>
        <dbReference type="Proteomes" id="UP001465668"/>
    </source>
</evidence>
<feature type="region of interest" description="Disordered" evidence="1">
    <location>
        <begin position="1"/>
        <end position="71"/>
    </location>
</feature>
<keyword evidence="3" id="KW-1185">Reference proteome</keyword>
<accession>A0ABR2Y381</accession>
<dbReference type="EMBL" id="JARVKM010000006">
    <property type="protein sequence ID" value="KAK9780499.1"/>
    <property type="molecule type" value="Genomic_DNA"/>
</dbReference>
<feature type="region of interest" description="Disordered" evidence="1">
    <location>
        <begin position="286"/>
        <end position="311"/>
    </location>
</feature>
<feature type="compositionally biased region" description="Basic and acidic residues" evidence="1">
    <location>
        <begin position="59"/>
        <end position="70"/>
    </location>
</feature>